<keyword evidence="3" id="KW-1185">Reference proteome</keyword>
<keyword evidence="2" id="KW-0808">Transferase</keyword>
<dbReference type="InterPro" id="IPR051531">
    <property type="entry name" value="N-acetyltransferase"/>
</dbReference>
<dbReference type="Proteomes" id="UP001595683">
    <property type="component" value="Unassembled WGS sequence"/>
</dbReference>
<dbReference type="InterPro" id="IPR000182">
    <property type="entry name" value="GNAT_dom"/>
</dbReference>
<accession>A0ABV7V1V5</accession>
<dbReference type="Gene3D" id="3.40.630.30">
    <property type="match status" value="1"/>
</dbReference>
<proteinExistence type="predicted"/>
<sequence>MEVVMHERISQGDMAGAAIATDRLSLQAPDLSDFPDMVALWSDPDVVRYIGGRVFSDEEIWQRLLRYRGHWALLGYGYWTIRERGTGAYVGEIGFADWHRSGLPELGGSPEGGWVLRPSMHGKGYASEALAAALAWLDRTMKPPSSVCIIAPDNVASLKMAERSGYRIVRKGIYRDSETCILMREHAGTG</sequence>
<organism evidence="2 3">
    <name type="scientific">Novosphingobium pokkalii</name>
    <dbReference type="NCBI Taxonomy" id="1770194"/>
    <lineage>
        <taxon>Bacteria</taxon>
        <taxon>Pseudomonadati</taxon>
        <taxon>Pseudomonadota</taxon>
        <taxon>Alphaproteobacteria</taxon>
        <taxon>Sphingomonadales</taxon>
        <taxon>Sphingomonadaceae</taxon>
        <taxon>Novosphingobium</taxon>
    </lineage>
</organism>
<dbReference type="PROSITE" id="PS51186">
    <property type="entry name" value="GNAT"/>
    <property type="match status" value="1"/>
</dbReference>
<dbReference type="InterPro" id="IPR016181">
    <property type="entry name" value="Acyl_CoA_acyltransferase"/>
</dbReference>
<dbReference type="PANTHER" id="PTHR43792:SF16">
    <property type="entry name" value="N-ACETYLTRANSFERASE DOMAIN-CONTAINING PROTEIN"/>
    <property type="match status" value="1"/>
</dbReference>
<reference evidence="3" key="1">
    <citation type="journal article" date="2019" name="Int. J. Syst. Evol. Microbiol.">
        <title>The Global Catalogue of Microorganisms (GCM) 10K type strain sequencing project: providing services to taxonomists for standard genome sequencing and annotation.</title>
        <authorList>
            <consortium name="The Broad Institute Genomics Platform"/>
            <consortium name="The Broad Institute Genome Sequencing Center for Infectious Disease"/>
            <person name="Wu L."/>
            <person name="Ma J."/>
        </authorList>
    </citation>
    <scope>NUCLEOTIDE SEQUENCE [LARGE SCALE GENOMIC DNA]</scope>
    <source>
        <strain evidence="3">KCTC 42224</strain>
    </source>
</reference>
<evidence type="ECO:0000313" key="3">
    <source>
        <dbReference type="Proteomes" id="UP001595683"/>
    </source>
</evidence>
<comment type="caution">
    <text evidence="2">The sequence shown here is derived from an EMBL/GenBank/DDBJ whole genome shotgun (WGS) entry which is preliminary data.</text>
</comment>
<keyword evidence="2" id="KW-0012">Acyltransferase</keyword>
<dbReference type="PANTHER" id="PTHR43792">
    <property type="entry name" value="GNAT FAMILY, PUTATIVE (AFU_ORTHOLOGUE AFUA_3G00765)-RELATED-RELATED"/>
    <property type="match status" value="1"/>
</dbReference>
<dbReference type="EC" id="2.3.-.-" evidence="2"/>
<feature type="domain" description="N-acetyltransferase" evidence="1">
    <location>
        <begin position="24"/>
        <end position="188"/>
    </location>
</feature>
<dbReference type="RefSeq" id="WP_229815680.1">
    <property type="nucleotide sequence ID" value="NZ_BMZP01000028.1"/>
</dbReference>
<dbReference type="EMBL" id="JBHRYE010000004">
    <property type="protein sequence ID" value="MFC3670198.1"/>
    <property type="molecule type" value="Genomic_DNA"/>
</dbReference>
<dbReference type="SUPFAM" id="SSF55729">
    <property type="entry name" value="Acyl-CoA N-acyltransferases (Nat)"/>
    <property type="match status" value="1"/>
</dbReference>
<protein>
    <submittedName>
        <fullName evidence="2">GNAT family N-acetyltransferase</fullName>
        <ecNumber evidence="2">2.3.-.-</ecNumber>
    </submittedName>
</protein>
<name>A0ABV7V1V5_9SPHN</name>
<evidence type="ECO:0000313" key="2">
    <source>
        <dbReference type="EMBL" id="MFC3670198.1"/>
    </source>
</evidence>
<gene>
    <name evidence="2" type="ORF">ACFOOT_02060</name>
</gene>
<dbReference type="GO" id="GO:0016746">
    <property type="term" value="F:acyltransferase activity"/>
    <property type="evidence" value="ECO:0007669"/>
    <property type="project" value="UniProtKB-KW"/>
</dbReference>
<evidence type="ECO:0000259" key="1">
    <source>
        <dbReference type="PROSITE" id="PS51186"/>
    </source>
</evidence>
<dbReference type="Pfam" id="PF13302">
    <property type="entry name" value="Acetyltransf_3"/>
    <property type="match status" value="1"/>
</dbReference>